<reference evidence="3" key="1">
    <citation type="submission" date="2016-10" db="EMBL/GenBank/DDBJ databases">
        <authorList>
            <person name="Varghese N."/>
            <person name="Submissions S."/>
        </authorList>
    </citation>
    <scope>NUCLEOTIDE SEQUENCE [LARGE SCALE GENOMIC DNA]</scope>
    <source>
        <strain evidence="3">CGMCC 1.3431</strain>
    </source>
</reference>
<name>A0A1G4RGA2_9CAUL</name>
<dbReference type="Proteomes" id="UP000199150">
    <property type="component" value="Unassembled WGS sequence"/>
</dbReference>
<keyword evidence="1" id="KW-0732">Signal</keyword>
<feature type="signal peptide" evidence="1">
    <location>
        <begin position="1"/>
        <end position="26"/>
    </location>
</feature>
<evidence type="ECO:0000256" key="1">
    <source>
        <dbReference type="SAM" id="SignalP"/>
    </source>
</evidence>
<evidence type="ECO:0000313" key="3">
    <source>
        <dbReference type="Proteomes" id="UP000199150"/>
    </source>
</evidence>
<dbReference type="AlphaFoldDB" id="A0A1G4RGA2"/>
<dbReference type="STRING" id="260084.SAMN02927928_1879"/>
<sequence>MASVSFKRLCISAFVWLAIPALSAHAQTALTVNQSTQLQAYLNQGIGQPVRTPSDTQDEINRAVMQSMNSLTPEQLAESTAAPVTPVRKKVELVRDAADAGATDETAPIKKTKTRGMLAILDLGAPDAGTPSITYGLATGQGAAPVVPASANFDHETATAVLASFKAPAGQTPNPTAESAASFAAAPVLDPALEERVDLARAVYRIDGTDALVRHFIATQHMKLIIGEVANHIDFSKLSDSDKYRLAAIAAVAQTELEEKVIRMNALVQAQTLTKPELLQLLAAYDNDAQRKLTDMRLHDDGKVDRAAELDIRLAQFQIVKAFEDTH</sequence>
<proteinExistence type="predicted"/>
<protein>
    <recommendedName>
        <fullName evidence="4">YfdX protein</fullName>
    </recommendedName>
</protein>
<dbReference type="RefSeq" id="WP_090646824.1">
    <property type="nucleotide sequence ID" value="NZ_CBCRYE010000004.1"/>
</dbReference>
<dbReference type="OrthoDB" id="7171729at2"/>
<evidence type="ECO:0000313" key="2">
    <source>
        <dbReference type="EMBL" id="SCW55651.1"/>
    </source>
</evidence>
<dbReference type="EMBL" id="FMTS01000002">
    <property type="protein sequence ID" value="SCW55651.1"/>
    <property type="molecule type" value="Genomic_DNA"/>
</dbReference>
<evidence type="ECO:0008006" key="4">
    <source>
        <dbReference type="Google" id="ProtNLM"/>
    </source>
</evidence>
<gene>
    <name evidence="2" type="ORF">SAMN02927928_1879</name>
</gene>
<organism evidence="2 3">
    <name type="scientific">Asticcacaulis taihuensis</name>
    <dbReference type="NCBI Taxonomy" id="260084"/>
    <lineage>
        <taxon>Bacteria</taxon>
        <taxon>Pseudomonadati</taxon>
        <taxon>Pseudomonadota</taxon>
        <taxon>Alphaproteobacteria</taxon>
        <taxon>Caulobacterales</taxon>
        <taxon>Caulobacteraceae</taxon>
        <taxon>Asticcacaulis</taxon>
    </lineage>
</organism>
<keyword evidence="3" id="KW-1185">Reference proteome</keyword>
<accession>A0A1G4RGA2</accession>
<feature type="chain" id="PRO_5011511379" description="YfdX protein" evidence="1">
    <location>
        <begin position="27"/>
        <end position="327"/>
    </location>
</feature>